<comment type="caution">
    <text evidence="3">The sequence shown here is derived from an EMBL/GenBank/DDBJ whole genome shotgun (WGS) entry which is preliminary data.</text>
</comment>
<organism evidence="3 4">
    <name type="scientific">Lentzea roselyniae</name>
    <dbReference type="NCBI Taxonomy" id="531940"/>
    <lineage>
        <taxon>Bacteria</taxon>
        <taxon>Bacillati</taxon>
        <taxon>Actinomycetota</taxon>
        <taxon>Actinomycetes</taxon>
        <taxon>Pseudonocardiales</taxon>
        <taxon>Pseudonocardiaceae</taxon>
        <taxon>Lentzea</taxon>
    </lineage>
</organism>
<gene>
    <name evidence="3" type="ORF">GCM10022267_49300</name>
</gene>
<keyword evidence="1" id="KW-0238">DNA-binding</keyword>
<proteinExistence type="predicted"/>
<dbReference type="Pfam" id="PF13560">
    <property type="entry name" value="HTH_31"/>
    <property type="match status" value="1"/>
</dbReference>
<dbReference type="EMBL" id="BAABBE010000014">
    <property type="protein sequence ID" value="GAA3657325.1"/>
    <property type="molecule type" value="Genomic_DNA"/>
</dbReference>
<dbReference type="Gene3D" id="1.10.260.40">
    <property type="entry name" value="lambda repressor-like DNA-binding domains"/>
    <property type="match status" value="1"/>
</dbReference>
<evidence type="ECO:0000259" key="2">
    <source>
        <dbReference type="PROSITE" id="PS50943"/>
    </source>
</evidence>
<dbReference type="InterPro" id="IPR011990">
    <property type="entry name" value="TPR-like_helical_dom_sf"/>
</dbReference>
<sequence>MVAAVDEGRKSLTRFGARLRAVRLQRGLSQKDLACPGVSMSYVSRLESGERVPSPAVVRRLAEVLGVDPSELMVDEDRTAMQDEALAWCEALLAYHDGDLVMAVDLLETLGKRSDEEMFGWCVRWTRLVMLARQRDDEGLLLAAAKLRKSWSPGPAVDALVEILRASSLRRLGRTAESVRAAHEAVELANGDGERVRRVNTRALISLCAELTAAGRLADAEQVVDQLSVRLPELGRDRLAISTWWARAKVADRLGDRTEAAHCIREAVGMLDDFDGDPEYRCRVRLAGASIALRTPGANLDEVVALLDKVETTAAAMSRQDGLLAHARALRAELALRDGEIDRARELAEQAIATGRLDAEQQLRCHLLLVRAADEVDPDSSTGARTALAALLEHINPEGVDPLLWRDVARIALRKH</sequence>
<dbReference type="Gene3D" id="1.25.40.10">
    <property type="entry name" value="Tetratricopeptide repeat domain"/>
    <property type="match status" value="1"/>
</dbReference>
<dbReference type="CDD" id="cd00093">
    <property type="entry name" value="HTH_XRE"/>
    <property type="match status" value="1"/>
</dbReference>
<evidence type="ECO:0000313" key="4">
    <source>
        <dbReference type="Proteomes" id="UP001500711"/>
    </source>
</evidence>
<dbReference type="Proteomes" id="UP001500711">
    <property type="component" value="Unassembled WGS sequence"/>
</dbReference>
<dbReference type="SUPFAM" id="SSF47413">
    <property type="entry name" value="lambda repressor-like DNA-binding domains"/>
    <property type="match status" value="1"/>
</dbReference>
<dbReference type="SUPFAM" id="SSF48452">
    <property type="entry name" value="TPR-like"/>
    <property type="match status" value="1"/>
</dbReference>
<accession>A0ABP7BF79</accession>
<dbReference type="PROSITE" id="PS50943">
    <property type="entry name" value="HTH_CROC1"/>
    <property type="match status" value="1"/>
</dbReference>
<evidence type="ECO:0000256" key="1">
    <source>
        <dbReference type="ARBA" id="ARBA00023125"/>
    </source>
</evidence>
<dbReference type="InterPro" id="IPR010982">
    <property type="entry name" value="Lambda_DNA-bd_dom_sf"/>
</dbReference>
<dbReference type="InterPro" id="IPR001387">
    <property type="entry name" value="Cro/C1-type_HTH"/>
</dbReference>
<dbReference type="PANTHER" id="PTHR46797">
    <property type="entry name" value="HTH-TYPE TRANSCRIPTIONAL REGULATOR"/>
    <property type="match status" value="1"/>
</dbReference>
<feature type="domain" description="HTH cro/C1-type" evidence="2">
    <location>
        <begin position="19"/>
        <end position="72"/>
    </location>
</feature>
<dbReference type="SMART" id="SM00530">
    <property type="entry name" value="HTH_XRE"/>
    <property type="match status" value="1"/>
</dbReference>
<keyword evidence="4" id="KW-1185">Reference proteome</keyword>
<dbReference type="PANTHER" id="PTHR46797:SF1">
    <property type="entry name" value="METHYLPHOSPHONATE SYNTHASE"/>
    <property type="match status" value="1"/>
</dbReference>
<name>A0ABP7BF79_9PSEU</name>
<evidence type="ECO:0000313" key="3">
    <source>
        <dbReference type="EMBL" id="GAA3657325.1"/>
    </source>
</evidence>
<dbReference type="InterPro" id="IPR050807">
    <property type="entry name" value="TransReg_Diox_bact_type"/>
</dbReference>
<reference evidence="4" key="1">
    <citation type="journal article" date="2019" name="Int. J. Syst. Evol. Microbiol.">
        <title>The Global Catalogue of Microorganisms (GCM) 10K type strain sequencing project: providing services to taxonomists for standard genome sequencing and annotation.</title>
        <authorList>
            <consortium name="The Broad Institute Genomics Platform"/>
            <consortium name="The Broad Institute Genome Sequencing Center for Infectious Disease"/>
            <person name="Wu L."/>
            <person name="Ma J."/>
        </authorList>
    </citation>
    <scope>NUCLEOTIDE SEQUENCE [LARGE SCALE GENOMIC DNA]</scope>
    <source>
        <strain evidence="4">JCM 17494</strain>
    </source>
</reference>
<protein>
    <recommendedName>
        <fullName evidence="2">HTH cro/C1-type domain-containing protein</fullName>
    </recommendedName>
</protein>